<keyword evidence="2" id="KW-1185">Reference proteome</keyword>
<sequence>MHYPDAASPTITILGTVICSGGRLDEGQTLLYYDLRSTVYDSSVNSQATFTVRIYFKNGRRWANFPSLTLQIRVVVAGHVCGLTVEDPSYLMQHGEKICLRTGG</sequence>
<name>A0A8H5ZXB1_PETAA</name>
<dbReference type="EMBL" id="SPNV01000409">
    <property type="protein sequence ID" value="KAF5855598.1"/>
    <property type="molecule type" value="Genomic_DNA"/>
</dbReference>
<comment type="caution">
    <text evidence="1">The sequence shown here is derived from an EMBL/GenBank/DDBJ whole genome shotgun (WGS) entry which is preliminary data.</text>
</comment>
<proteinExistence type="predicted"/>
<organism evidence="1 2">
    <name type="scientific">Petromyces alliaceus</name>
    <name type="common">Aspergillus alliaceus</name>
    <dbReference type="NCBI Taxonomy" id="209559"/>
    <lineage>
        <taxon>Eukaryota</taxon>
        <taxon>Fungi</taxon>
        <taxon>Dikarya</taxon>
        <taxon>Ascomycota</taxon>
        <taxon>Pezizomycotina</taxon>
        <taxon>Eurotiomycetes</taxon>
        <taxon>Eurotiomycetidae</taxon>
        <taxon>Eurotiales</taxon>
        <taxon>Aspergillaceae</taxon>
        <taxon>Aspergillus</taxon>
        <taxon>Aspergillus subgen. Circumdati</taxon>
    </lineage>
</organism>
<evidence type="ECO:0000313" key="2">
    <source>
        <dbReference type="Proteomes" id="UP000541154"/>
    </source>
</evidence>
<evidence type="ECO:0000313" key="1">
    <source>
        <dbReference type="EMBL" id="KAF5855598.1"/>
    </source>
</evidence>
<dbReference type="Proteomes" id="UP000541154">
    <property type="component" value="Unassembled WGS sequence"/>
</dbReference>
<accession>A0A8H5ZXB1</accession>
<protein>
    <submittedName>
        <fullName evidence="1">Uncharacterized protein</fullName>
    </submittedName>
</protein>
<dbReference type="AlphaFoldDB" id="A0A8H5ZXB1"/>
<reference evidence="1 2" key="1">
    <citation type="submission" date="2019-04" db="EMBL/GenBank/DDBJ databases">
        <title>Aspergillus burnettii sp. nov., novel species from soil in southeast Queensland.</title>
        <authorList>
            <person name="Gilchrist C.L.M."/>
            <person name="Pitt J.I."/>
            <person name="Lange L."/>
            <person name="Lacey H.J."/>
            <person name="Vuong D."/>
            <person name="Midgley D.J."/>
            <person name="Greenfield P."/>
            <person name="Bradbury M."/>
            <person name="Lacey E."/>
            <person name="Busk P.K."/>
            <person name="Pilgaard B."/>
            <person name="Chooi Y.H."/>
            <person name="Piggott A.M."/>
        </authorList>
    </citation>
    <scope>NUCLEOTIDE SEQUENCE [LARGE SCALE GENOMIC DNA]</scope>
    <source>
        <strain evidence="1 2">FRR 5400</strain>
    </source>
</reference>
<gene>
    <name evidence="1" type="ORF">ETB97_008887</name>
</gene>